<feature type="compositionally biased region" description="Polar residues" evidence="1">
    <location>
        <begin position="41"/>
        <end position="51"/>
    </location>
</feature>
<dbReference type="OrthoDB" id="9011581at2"/>
<protein>
    <submittedName>
        <fullName evidence="3">Uncharacterized protein</fullName>
    </submittedName>
</protein>
<feature type="chain" id="PRO_5005544082" evidence="2">
    <location>
        <begin position="27"/>
        <end position="96"/>
    </location>
</feature>
<name>A0A0L0M7M2_9BURK</name>
<sequence length="96" mass="9806">MRPAIRALGRTAVLMLSGTLAMVANAQQQQKPNKLEYDSTPAYQEHNTTTPAAAAAGASGALNTKPGKQSAGKQPTPNRANGLGMDAGAASMGKKQ</sequence>
<evidence type="ECO:0000313" key="4">
    <source>
        <dbReference type="Proteomes" id="UP000036959"/>
    </source>
</evidence>
<keyword evidence="4" id="KW-1185">Reference proteome</keyword>
<feature type="compositionally biased region" description="Low complexity" evidence="1">
    <location>
        <begin position="52"/>
        <end position="61"/>
    </location>
</feature>
<comment type="caution">
    <text evidence="3">The sequence shown here is derived from an EMBL/GenBank/DDBJ whole genome shotgun (WGS) entry which is preliminary data.</text>
</comment>
<keyword evidence="2" id="KW-0732">Signal</keyword>
<evidence type="ECO:0000256" key="2">
    <source>
        <dbReference type="SAM" id="SignalP"/>
    </source>
</evidence>
<accession>A0A0L0M7M2</accession>
<evidence type="ECO:0000256" key="1">
    <source>
        <dbReference type="SAM" id="MobiDB-lite"/>
    </source>
</evidence>
<evidence type="ECO:0000313" key="3">
    <source>
        <dbReference type="EMBL" id="KND58642.1"/>
    </source>
</evidence>
<dbReference type="PATRIC" id="fig|242163.4.peg.2154"/>
<feature type="signal peptide" evidence="2">
    <location>
        <begin position="1"/>
        <end position="26"/>
    </location>
</feature>
<dbReference type="RefSeq" id="WP_050455247.1">
    <property type="nucleotide sequence ID" value="NZ_LFJJ01000175.1"/>
</dbReference>
<dbReference type="AlphaFoldDB" id="A0A0L0M7M2"/>
<feature type="region of interest" description="Disordered" evidence="1">
    <location>
        <begin position="28"/>
        <end position="96"/>
    </location>
</feature>
<dbReference type="Proteomes" id="UP000036959">
    <property type="component" value="Unassembled WGS sequence"/>
</dbReference>
<organism evidence="3 4">
    <name type="scientific">Candidatus Burkholderia verschuerenii</name>
    <dbReference type="NCBI Taxonomy" id="242163"/>
    <lineage>
        <taxon>Bacteria</taxon>
        <taxon>Pseudomonadati</taxon>
        <taxon>Pseudomonadota</taxon>
        <taxon>Betaproteobacteria</taxon>
        <taxon>Burkholderiales</taxon>
        <taxon>Burkholderiaceae</taxon>
        <taxon>Burkholderia</taxon>
    </lineage>
</organism>
<proteinExistence type="predicted"/>
<gene>
    <name evidence="3" type="ORF">BVER_06396</name>
</gene>
<dbReference type="EMBL" id="LFJJ01000175">
    <property type="protein sequence ID" value="KND58642.1"/>
    <property type="molecule type" value="Genomic_DNA"/>
</dbReference>
<reference evidence="4" key="1">
    <citation type="submission" date="2015-06" db="EMBL/GenBank/DDBJ databases">
        <title>Comparative genomics of Burkholderia leaf nodule symbionts.</title>
        <authorList>
            <person name="Carlier A."/>
            <person name="Eberl L."/>
            <person name="Pinto-Carbo M."/>
        </authorList>
    </citation>
    <scope>NUCLEOTIDE SEQUENCE [LARGE SCALE GENOMIC DNA]</scope>
    <source>
        <strain evidence="4">UZHbot4</strain>
    </source>
</reference>